<sequence length="103" mass="11595">MKNLKTPSTVIIAVLTTITIFVWITFDVYRILKKPATINLDSKTLEPIDPVFDENVLFEIEERKVYDLTNIILPTPTPPILIEEETPNTATDAGVITEPANQQ</sequence>
<evidence type="ECO:0000256" key="1">
    <source>
        <dbReference type="SAM" id="Phobius"/>
    </source>
</evidence>
<keyword evidence="1" id="KW-0812">Transmembrane</keyword>
<dbReference type="EMBL" id="KT006999">
    <property type="protein sequence ID" value="AKQ02276.1"/>
    <property type="molecule type" value="Genomic_DNA"/>
</dbReference>
<evidence type="ECO:0000313" key="2">
    <source>
        <dbReference type="EMBL" id="AKQ02276.1"/>
    </source>
</evidence>
<name>A0A0H4T3K7_9BACT</name>
<protein>
    <submittedName>
        <fullName evidence="2">Uncharacterized protein</fullName>
    </submittedName>
</protein>
<accession>A0A0H4T3K7</accession>
<keyword evidence="1" id="KW-1133">Transmembrane helix</keyword>
<dbReference type="AlphaFoldDB" id="A0A0H4T3K7"/>
<reference evidence="2" key="1">
    <citation type="journal article" date="2015" name="ISME J.">
        <title>Aquifer environment selects for microbial species cohorts in sediment and groundwater.</title>
        <authorList>
            <person name="Hug L.A."/>
            <person name="Thomas B.C."/>
            <person name="Brown C.T."/>
            <person name="Frischkorn K.R."/>
            <person name="Williams K.H."/>
            <person name="Tringe S.G."/>
            <person name="Banfield J.F."/>
        </authorList>
    </citation>
    <scope>NUCLEOTIDE SEQUENCE</scope>
</reference>
<organism evidence="2">
    <name type="scientific">uncultured Microgenomates bacterium Rifle_16ft_4_minimus_37633</name>
    <dbReference type="NCBI Taxonomy" id="1665114"/>
    <lineage>
        <taxon>Bacteria</taxon>
        <taxon>Candidatus Microgenomatota</taxon>
        <taxon>environmental samples</taxon>
    </lineage>
</organism>
<keyword evidence="1" id="KW-0472">Membrane</keyword>
<feature type="transmembrane region" description="Helical" evidence="1">
    <location>
        <begin position="6"/>
        <end position="26"/>
    </location>
</feature>
<proteinExistence type="predicted"/>